<dbReference type="InterPro" id="IPR029058">
    <property type="entry name" value="AB_hydrolase_fold"/>
</dbReference>
<dbReference type="Gene3D" id="3.40.50.1820">
    <property type="entry name" value="alpha/beta hydrolase"/>
    <property type="match status" value="1"/>
</dbReference>
<organism evidence="4 5">
    <name type="scientific">Pseudonocardia sulfidoxydans NBRC 16205</name>
    <dbReference type="NCBI Taxonomy" id="1223511"/>
    <lineage>
        <taxon>Bacteria</taxon>
        <taxon>Bacillati</taxon>
        <taxon>Actinomycetota</taxon>
        <taxon>Actinomycetes</taxon>
        <taxon>Pseudonocardiales</taxon>
        <taxon>Pseudonocardiaceae</taxon>
        <taxon>Pseudonocardia</taxon>
    </lineage>
</organism>
<keyword evidence="5" id="KW-1185">Reference proteome</keyword>
<dbReference type="Pfam" id="PF17648">
    <property type="entry name" value="Luciferase"/>
    <property type="match status" value="1"/>
</dbReference>
<sequence length="388" mass="40639">MTDGTSLDEPMVARWGTEHPAAPLVVALHGNGTSEHSLIELSPWLPYGPVAYVSVRAPHAVGKGYEWFPLVDGVPDADALATTCDWLLRWLDTEGDPERPVLLLGFREGVALAGALLLAAPHRFAGAVLLYGALPFDAGVAMPRAALAGMPVFLGHGSDDVRTPPELLQRTWDWLTRHSGAPVWAEREPGGDQLAGKVVGDLGTWLGDRLDWVHAHGENPLADGDEPAWPTLPGGRLPARAGEPPETTTGVPQHQTSQNGPADLADALWQRIAALDGVSTGPTKVGVEGTQALLLDRAASTAPDDAFVLPADGEFAHQHPAPDHSLHVALPAELAYDAVGKGWAVPHPLAGVRVSAGMVLVPGPRDAAELEIVAGIVAAAQRHASGRG</sequence>
<evidence type="ECO:0000313" key="4">
    <source>
        <dbReference type="EMBL" id="GEL22624.1"/>
    </source>
</evidence>
<gene>
    <name evidence="4" type="ORF">PSU4_15780</name>
</gene>
<dbReference type="GO" id="GO:0016787">
    <property type="term" value="F:hydrolase activity"/>
    <property type="evidence" value="ECO:0007669"/>
    <property type="project" value="InterPro"/>
</dbReference>
<dbReference type="OrthoDB" id="822427at2"/>
<feature type="region of interest" description="Disordered" evidence="1">
    <location>
        <begin position="219"/>
        <end position="261"/>
    </location>
</feature>
<dbReference type="EMBL" id="BJVJ01000010">
    <property type="protein sequence ID" value="GEL22624.1"/>
    <property type="molecule type" value="Genomic_DNA"/>
</dbReference>
<dbReference type="InterPro" id="IPR048273">
    <property type="entry name" value="Luciferase"/>
</dbReference>
<dbReference type="SUPFAM" id="SSF53474">
    <property type="entry name" value="alpha/beta-Hydrolases"/>
    <property type="match status" value="1"/>
</dbReference>
<feature type="compositionally biased region" description="Polar residues" evidence="1">
    <location>
        <begin position="246"/>
        <end position="260"/>
    </location>
</feature>
<reference evidence="4 5" key="1">
    <citation type="submission" date="2019-07" db="EMBL/GenBank/DDBJ databases">
        <title>Whole genome shotgun sequence of Pseudonocardia sulfidoxydans NBRC 16205.</title>
        <authorList>
            <person name="Hosoyama A."/>
            <person name="Uohara A."/>
            <person name="Ohji S."/>
            <person name="Ichikawa N."/>
        </authorList>
    </citation>
    <scope>NUCLEOTIDE SEQUENCE [LARGE SCALE GENOMIC DNA]</scope>
    <source>
        <strain evidence="4 5">NBRC 16205</strain>
    </source>
</reference>
<evidence type="ECO:0000313" key="5">
    <source>
        <dbReference type="Proteomes" id="UP000321685"/>
    </source>
</evidence>
<dbReference type="PANTHER" id="PTHR38695:SF1">
    <property type="entry name" value="AMINO ACID PERMEASE_ SLC12A DOMAIN-CONTAINING PROTEIN"/>
    <property type="match status" value="1"/>
</dbReference>
<feature type="domain" description="Phospholipase/carboxylesterase/thioesterase" evidence="2">
    <location>
        <begin position="18"/>
        <end position="171"/>
    </location>
</feature>
<dbReference type="Pfam" id="PF02230">
    <property type="entry name" value="Abhydrolase_2"/>
    <property type="match status" value="1"/>
</dbReference>
<dbReference type="InterPro" id="IPR040841">
    <property type="entry name" value="Luciferase_dom"/>
</dbReference>
<dbReference type="InterPro" id="IPR003140">
    <property type="entry name" value="PLipase/COase/thioEstase"/>
</dbReference>
<evidence type="ECO:0000259" key="3">
    <source>
        <dbReference type="Pfam" id="PF17648"/>
    </source>
</evidence>
<dbReference type="Proteomes" id="UP000321685">
    <property type="component" value="Unassembled WGS sequence"/>
</dbReference>
<accession>A0A511DFV7</accession>
<evidence type="ECO:0000256" key="1">
    <source>
        <dbReference type="SAM" id="MobiDB-lite"/>
    </source>
</evidence>
<evidence type="ECO:0000259" key="2">
    <source>
        <dbReference type="Pfam" id="PF02230"/>
    </source>
</evidence>
<name>A0A511DFV7_9PSEU</name>
<feature type="domain" description="Luciferase" evidence="3">
    <location>
        <begin position="313"/>
        <end position="380"/>
    </location>
</feature>
<protein>
    <submittedName>
        <fullName evidence="4">Uncharacterized protein</fullName>
    </submittedName>
</protein>
<dbReference type="PANTHER" id="PTHR38695">
    <property type="entry name" value="AMINO ACID PERMEASE_ SLC12A DOMAIN-CONTAINING PROTEIN"/>
    <property type="match status" value="1"/>
</dbReference>
<comment type="caution">
    <text evidence="4">The sequence shown here is derived from an EMBL/GenBank/DDBJ whole genome shotgun (WGS) entry which is preliminary data.</text>
</comment>
<dbReference type="RefSeq" id="WP_147104228.1">
    <property type="nucleotide sequence ID" value="NZ_BJVJ01000010.1"/>
</dbReference>
<proteinExistence type="predicted"/>
<dbReference type="AlphaFoldDB" id="A0A511DFV7"/>